<evidence type="ECO:0000256" key="5">
    <source>
        <dbReference type="ARBA" id="ARBA00023237"/>
    </source>
</evidence>
<evidence type="ECO:0000313" key="8">
    <source>
        <dbReference type="EMBL" id="PLW68493.1"/>
    </source>
</evidence>
<sequence length="46" mass="4792">MRHLVLLALLVFLGGCGQTGPLYLPGEAPAQGPQENTGIMQEDSAP</sequence>
<dbReference type="NCBIfam" id="NF047847">
    <property type="entry name" value="SS_mature_LptM"/>
    <property type="match status" value="1"/>
</dbReference>
<evidence type="ECO:0000256" key="7">
    <source>
        <dbReference type="SAM" id="MobiDB-lite"/>
    </source>
</evidence>
<dbReference type="InterPro" id="IPR032831">
    <property type="entry name" value="LptM_cons"/>
</dbReference>
<dbReference type="EMBL" id="PKUS01000013">
    <property type="protein sequence ID" value="PLW68493.1"/>
    <property type="molecule type" value="Genomic_DNA"/>
</dbReference>
<proteinExistence type="predicted"/>
<keyword evidence="2" id="KW-0732">Signal</keyword>
<gene>
    <name evidence="8" type="ORF">C0039_12015</name>
</gene>
<dbReference type="AlphaFoldDB" id="A0A2N5X1Z0"/>
<evidence type="ECO:0000256" key="4">
    <source>
        <dbReference type="ARBA" id="ARBA00023139"/>
    </source>
</evidence>
<dbReference type="Pfam" id="PF13627">
    <property type="entry name" value="LptM_cons"/>
    <property type="match status" value="1"/>
</dbReference>
<keyword evidence="3" id="KW-0472">Membrane</keyword>
<comment type="caution">
    <text evidence="8">The sequence shown here is derived from an EMBL/GenBank/DDBJ whole genome shotgun (WGS) entry which is preliminary data.</text>
</comment>
<dbReference type="RefSeq" id="WP_101518177.1">
    <property type="nucleotide sequence ID" value="NZ_PKUS01000013.1"/>
</dbReference>
<keyword evidence="6" id="KW-0449">Lipoprotein</keyword>
<keyword evidence="9" id="KW-1185">Reference proteome</keyword>
<protein>
    <recommendedName>
        <fullName evidence="10">Lipopeptide</fullName>
    </recommendedName>
</protein>
<reference evidence="8 9" key="1">
    <citation type="submission" date="2018-01" db="EMBL/GenBank/DDBJ databases">
        <title>The draft genome sequence of Halioglobus lutimaris HF004.</title>
        <authorList>
            <person name="Du Z.-J."/>
            <person name="Shi M.-J."/>
        </authorList>
    </citation>
    <scope>NUCLEOTIDE SEQUENCE [LARGE SCALE GENOMIC DNA]</scope>
    <source>
        <strain evidence="8 9">HF004</strain>
    </source>
</reference>
<evidence type="ECO:0000313" key="9">
    <source>
        <dbReference type="Proteomes" id="UP000235005"/>
    </source>
</evidence>
<evidence type="ECO:0008006" key="10">
    <source>
        <dbReference type="Google" id="ProtNLM"/>
    </source>
</evidence>
<keyword evidence="5" id="KW-0998">Cell outer membrane</keyword>
<keyword evidence="4" id="KW-0564">Palmitate</keyword>
<organism evidence="8 9">
    <name type="scientific">Pseudohalioglobus lutimaris</name>
    <dbReference type="NCBI Taxonomy" id="1737061"/>
    <lineage>
        <taxon>Bacteria</taxon>
        <taxon>Pseudomonadati</taxon>
        <taxon>Pseudomonadota</taxon>
        <taxon>Gammaproteobacteria</taxon>
        <taxon>Cellvibrionales</taxon>
        <taxon>Halieaceae</taxon>
        <taxon>Pseudohalioglobus</taxon>
    </lineage>
</organism>
<feature type="region of interest" description="Disordered" evidence="7">
    <location>
        <begin position="24"/>
        <end position="46"/>
    </location>
</feature>
<dbReference type="PROSITE" id="PS51257">
    <property type="entry name" value="PROKAR_LIPOPROTEIN"/>
    <property type="match status" value="1"/>
</dbReference>
<dbReference type="GO" id="GO:0009279">
    <property type="term" value="C:cell outer membrane"/>
    <property type="evidence" value="ECO:0007669"/>
    <property type="project" value="UniProtKB-SubCell"/>
</dbReference>
<evidence type="ECO:0000256" key="1">
    <source>
        <dbReference type="ARBA" id="ARBA00004459"/>
    </source>
</evidence>
<comment type="subcellular location">
    <subcellularLocation>
        <location evidence="1">Cell outer membrane</location>
        <topology evidence="1">Lipid-anchor</topology>
    </subcellularLocation>
</comment>
<evidence type="ECO:0000256" key="2">
    <source>
        <dbReference type="ARBA" id="ARBA00022729"/>
    </source>
</evidence>
<evidence type="ECO:0000256" key="6">
    <source>
        <dbReference type="ARBA" id="ARBA00023288"/>
    </source>
</evidence>
<evidence type="ECO:0000256" key="3">
    <source>
        <dbReference type="ARBA" id="ARBA00023136"/>
    </source>
</evidence>
<accession>A0A2N5X1Z0</accession>
<dbReference type="OrthoDB" id="8550022at2"/>
<name>A0A2N5X1Z0_9GAMM</name>
<dbReference type="Proteomes" id="UP000235005">
    <property type="component" value="Unassembled WGS sequence"/>
</dbReference>